<proteinExistence type="predicted"/>
<feature type="transmembrane region" description="Helical" evidence="1">
    <location>
        <begin position="21"/>
        <end position="45"/>
    </location>
</feature>
<evidence type="ECO:0000313" key="2">
    <source>
        <dbReference type="EMBL" id="GAI88727.1"/>
    </source>
</evidence>
<dbReference type="EMBL" id="BARW01022760">
    <property type="protein sequence ID" value="GAI88727.1"/>
    <property type="molecule type" value="Genomic_DNA"/>
</dbReference>
<reference evidence="2" key="1">
    <citation type="journal article" date="2014" name="Front. Microbiol.">
        <title>High frequency of phylogenetically diverse reductive dehalogenase-homologous genes in deep subseafloor sedimentary metagenomes.</title>
        <authorList>
            <person name="Kawai M."/>
            <person name="Futagami T."/>
            <person name="Toyoda A."/>
            <person name="Takaki Y."/>
            <person name="Nishi S."/>
            <person name="Hori S."/>
            <person name="Arai W."/>
            <person name="Tsubouchi T."/>
            <person name="Morono Y."/>
            <person name="Uchiyama I."/>
            <person name="Ito T."/>
            <person name="Fujiyama A."/>
            <person name="Inagaki F."/>
            <person name="Takami H."/>
        </authorList>
    </citation>
    <scope>NUCLEOTIDE SEQUENCE</scope>
    <source>
        <strain evidence="2">Expedition CK06-06</strain>
    </source>
</reference>
<comment type="caution">
    <text evidence="2">The sequence shown here is derived from an EMBL/GenBank/DDBJ whole genome shotgun (WGS) entry which is preliminary data.</text>
</comment>
<accession>X1S6P7</accession>
<keyword evidence="1" id="KW-1133">Transmembrane helix</keyword>
<keyword evidence="1" id="KW-0472">Membrane</keyword>
<gene>
    <name evidence="2" type="ORF">S12H4_37894</name>
</gene>
<dbReference type="AlphaFoldDB" id="X1S6P7"/>
<protein>
    <submittedName>
        <fullName evidence="2">Uncharacterized protein</fullName>
    </submittedName>
</protein>
<sequence length="50" mass="5598">MIEMTQPQKQIDEKTKEQSKGIFYFSVLGIKAIINVIAGIVTLVITCLKD</sequence>
<evidence type="ECO:0000256" key="1">
    <source>
        <dbReference type="SAM" id="Phobius"/>
    </source>
</evidence>
<name>X1S6P7_9ZZZZ</name>
<keyword evidence="1" id="KW-0812">Transmembrane</keyword>
<organism evidence="2">
    <name type="scientific">marine sediment metagenome</name>
    <dbReference type="NCBI Taxonomy" id="412755"/>
    <lineage>
        <taxon>unclassified sequences</taxon>
        <taxon>metagenomes</taxon>
        <taxon>ecological metagenomes</taxon>
    </lineage>
</organism>